<sequence>MSNGITHVTHLFDVPGYAFMVDKSMSLPKTDDEYPPLHVSDDGHLNFDFTGEMMGGKKLRKTMSHPANGSADGLVYGNEVRPHKEYVRNGSLPNETFVTVSDVYLKTHPSQLPPPSRPPPALDVKKRDSSKSTPNCESVASSGSAGDSSPPYFDVEVDASSSAAASAAAIKEAMEKAQAKLKSAKELMERKRDGFQSRTKSGLKNDRKDREGRVSKVVDVFAEKSSDEMHGRESFSSQGSDRIDEAGEWKEATQFFELNTDIHEQGQKVKNPATEEMQQQQENGKKVQAFTVDHELEEYAKNPKLSKPARDQGGSDGRSEAAKVSHGEKGLEMKVQSGSRGFQSEG</sequence>
<feature type="compositionally biased region" description="Basic and acidic residues" evidence="1">
    <location>
        <begin position="181"/>
        <end position="195"/>
    </location>
</feature>
<feature type="region of interest" description="Disordered" evidence="1">
    <location>
        <begin position="292"/>
        <end position="346"/>
    </location>
</feature>
<reference evidence="2 3" key="1">
    <citation type="journal article" date="2023" name="Int. J. Mol. Sci.">
        <title>De Novo Assembly and Annotation of 11 Diverse Shrub Willow (Salix) Genomes Reveals Novel Gene Organization in Sex-Linked Regions.</title>
        <authorList>
            <person name="Hyden B."/>
            <person name="Feng K."/>
            <person name="Yates T.B."/>
            <person name="Jawdy S."/>
            <person name="Cereghino C."/>
            <person name="Smart L.B."/>
            <person name="Muchero W."/>
        </authorList>
    </citation>
    <scope>NUCLEOTIDE SEQUENCE [LARGE SCALE GENOMIC DNA]</scope>
    <source>
        <tissue evidence="2">Shoot tip</tissue>
    </source>
</reference>
<feature type="compositionally biased region" description="Pro residues" evidence="1">
    <location>
        <begin position="111"/>
        <end position="121"/>
    </location>
</feature>
<dbReference type="GO" id="GO:0005737">
    <property type="term" value="C:cytoplasm"/>
    <property type="evidence" value="ECO:0007669"/>
    <property type="project" value="TreeGrafter"/>
</dbReference>
<dbReference type="GO" id="GO:0072318">
    <property type="term" value="P:clathrin coat disassembly"/>
    <property type="evidence" value="ECO:0007669"/>
    <property type="project" value="TreeGrafter"/>
</dbReference>
<comment type="caution">
    <text evidence="2">The sequence shown here is derived from an EMBL/GenBank/DDBJ whole genome shotgun (WGS) entry which is preliminary data.</text>
</comment>
<evidence type="ECO:0000256" key="1">
    <source>
        <dbReference type="SAM" id="MobiDB-lite"/>
    </source>
</evidence>
<dbReference type="AlphaFoldDB" id="A0AAD6JXH7"/>
<proteinExistence type="predicted"/>
<feature type="region of interest" description="Disordered" evidence="1">
    <location>
        <begin position="181"/>
        <end position="242"/>
    </location>
</feature>
<feature type="compositionally biased region" description="Basic and acidic residues" evidence="1">
    <location>
        <begin position="292"/>
        <end position="301"/>
    </location>
</feature>
<accession>A0AAD6JXH7</accession>
<feature type="compositionally biased region" description="Polar residues" evidence="1">
    <location>
        <begin position="336"/>
        <end position="346"/>
    </location>
</feature>
<dbReference type="GO" id="GO:0031982">
    <property type="term" value="C:vesicle"/>
    <property type="evidence" value="ECO:0007669"/>
    <property type="project" value="TreeGrafter"/>
</dbReference>
<dbReference type="GO" id="GO:0072583">
    <property type="term" value="P:clathrin-dependent endocytosis"/>
    <property type="evidence" value="ECO:0007669"/>
    <property type="project" value="TreeGrafter"/>
</dbReference>
<keyword evidence="3" id="KW-1185">Reference proteome</keyword>
<dbReference type="PANTHER" id="PTHR23172:SF87">
    <property type="entry name" value="CHAPERONE DNAJ-DOMAIN SUPERFAMILY PROTEIN"/>
    <property type="match status" value="1"/>
</dbReference>
<feature type="compositionally biased region" description="Low complexity" evidence="1">
    <location>
        <begin position="138"/>
        <end position="149"/>
    </location>
</feature>
<feature type="region of interest" description="Disordered" evidence="1">
    <location>
        <begin position="107"/>
        <end position="153"/>
    </location>
</feature>
<feature type="compositionally biased region" description="Basic and acidic residues" evidence="1">
    <location>
        <begin position="203"/>
        <end position="233"/>
    </location>
</feature>
<organism evidence="2 3">
    <name type="scientific">Salix udensis</name>
    <dbReference type="NCBI Taxonomy" id="889485"/>
    <lineage>
        <taxon>Eukaryota</taxon>
        <taxon>Viridiplantae</taxon>
        <taxon>Streptophyta</taxon>
        <taxon>Embryophyta</taxon>
        <taxon>Tracheophyta</taxon>
        <taxon>Spermatophyta</taxon>
        <taxon>Magnoliopsida</taxon>
        <taxon>eudicotyledons</taxon>
        <taxon>Gunneridae</taxon>
        <taxon>Pentapetalae</taxon>
        <taxon>rosids</taxon>
        <taxon>fabids</taxon>
        <taxon>Malpighiales</taxon>
        <taxon>Salicaceae</taxon>
        <taxon>Saliceae</taxon>
        <taxon>Salix</taxon>
    </lineage>
</organism>
<dbReference type="GO" id="GO:0030276">
    <property type="term" value="F:clathrin binding"/>
    <property type="evidence" value="ECO:0007669"/>
    <property type="project" value="TreeGrafter"/>
</dbReference>
<gene>
    <name evidence="2" type="ORF">OIU84_006045</name>
</gene>
<name>A0AAD6JXH7_9ROSI</name>
<protein>
    <submittedName>
        <fullName evidence="2">Uncharacterized protein</fullName>
    </submittedName>
</protein>
<dbReference type="PANTHER" id="PTHR23172">
    <property type="entry name" value="AUXILIN/CYCLIN G-ASSOCIATED KINASE-RELATED"/>
    <property type="match status" value="1"/>
</dbReference>
<evidence type="ECO:0000313" key="2">
    <source>
        <dbReference type="EMBL" id="KAJ6413161.1"/>
    </source>
</evidence>
<evidence type="ECO:0000313" key="3">
    <source>
        <dbReference type="Proteomes" id="UP001162972"/>
    </source>
</evidence>
<feature type="compositionally biased region" description="Basic and acidic residues" evidence="1">
    <location>
        <begin position="317"/>
        <end position="332"/>
    </location>
</feature>
<dbReference type="Proteomes" id="UP001162972">
    <property type="component" value="Chromosome 5"/>
</dbReference>
<dbReference type="EMBL" id="JAPFFJ010000013">
    <property type="protein sequence ID" value="KAJ6413161.1"/>
    <property type="molecule type" value="Genomic_DNA"/>
</dbReference>